<dbReference type="PANTHER" id="PTHR28055">
    <property type="entry name" value="ALTERED INHERITANCE OF MITOCHONDRIA PROTEIN 41, MITOCHONDRIAL"/>
    <property type="match status" value="1"/>
</dbReference>
<dbReference type="AlphaFoldDB" id="A0A2M8ETA2"/>
<gene>
    <name evidence="1" type="ORF">CO054_00600</name>
</gene>
<name>A0A2M8ETA2_9BACT</name>
<comment type="caution">
    <text evidence="1">The sequence shown here is derived from an EMBL/GenBank/DDBJ whole genome shotgun (WGS) entry which is preliminary data.</text>
</comment>
<dbReference type="Pfam" id="PF09424">
    <property type="entry name" value="YqeY"/>
    <property type="match status" value="1"/>
</dbReference>
<evidence type="ECO:0000313" key="1">
    <source>
        <dbReference type="EMBL" id="PJC28357.1"/>
    </source>
</evidence>
<protein>
    <submittedName>
        <fullName evidence="1">Glutamyl-tRNA amidotransferase</fullName>
    </submittedName>
</protein>
<reference evidence="2" key="1">
    <citation type="submission" date="2017-09" db="EMBL/GenBank/DDBJ databases">
        <title>Depth-based differentiation of microbial function through sediment-hosted aquifers and enrichment of novel symbionts in the deep terrestrial subsurface.</title>
        <authorList>
            <person name="Probst A.J."/>
            <person name="Ladd B."/>
            <person name="Jarett J.K."/>
            <person name="Geller-Mcgrath D.E."/>
            <person name="Sieber C.M.K."/>
            <person name="Emerson J.B."/>
            <person name="Anantharaman K."/>
            <person name="Thomas B.C."/>
            <person name="Malmstrom R."/>
            <person name="Stieglmeier M."/>
            <person name="Klingl A."/>
            <person name="Woyke T."/>
            <person name="Ryan C.M."/>
            <person name="Banfield J.F."/>
        </authorList>
    </citation>
    <scope>NUCLEOTIDE SEQUENCE [LARGE SCALE GENOMIC DNA]</scope>
</reference>
<dbReference type="GO" id="GO:0016740">
    <property type="term" value="F:transferase activity"/>
    <property type="evidence" value="ECO:0007669"/>
    <property type="project" value="UniProtKB-KW"/>
</dbReference>
<dbReference type="InterPro" id="IPR003789">
    <property type="entry name" value="Asn/Gln_tRNA_amidoTrase-B-like"/>
</dbReference>
<dbReference type="Proteomes" id="UP000229816">
    <property type="component" value="Unassembled WGS sequence"/>
</dbReference>
<sequence>MLQDKIQADLKIALKAKDELRVSTLRLLLSEVHNREIALHRQLAVQGESLPDEEVVEVIRQQIKQRQEAIEAYREGKRDDLIKKEQAELEILSKYLPQQSASWRTKELEKIVKETIDEVGTSGPGDFGKVMGIVIGKVKGQAEGKVVAEVVKKLL</sequence>
<dbReference type="InterPro" id="IPR019004">
    <property type="entry name" value="YqeY/Aim41"/>
</dbReference>
<accession>A0A2M8ETA2</accession>
<evidence type="ECO:0000313" key="2">
    <source>
        <dbReference type="Proteomes" id="UP000229816"/>
    </source>
</evidence>
<keyword evidence="1" id="KW-0808">Transferase</keyword>
<dbReference type="Gene3D" id="1.10.10.410">
    <property type="match status" value="1"/>
</dbReference>
<dbReference type="InterPro" id="IPR023168">
    <property type="entry name" value="GatB_Yqey_C_2"/>
</dbReference>
<proteinExistence type="predicted"/>
<dbReference type="Gene3D" id="1.10.1510.10">
    <property type="entry name" value="Uncharacterised protein YqeY/AIM41 PF09424, N-terminal domain"/>
    <property type="match status" value="1"/>
</dbReference>
<dbReference type="EMBL" id="PFSF01000014">
    <property type="protein sequence ID" value="PJC28357.1"/>
    <property type="molecule type" value="Genomic_DNA"/>
</dbReference>
<dbReference type="PANTHER" id="PTHR28055:SF1">
    <property type="entry name" value="ALTERED INHERITANCE OF MITOCHONDRIA PROTEIN 41, MITOCHONDRIAL"/>
    <property type="match status" value="1"/>
</dbReference>
<dbReference type="InterPro" id="IPR042184">
    <property type="entry name" value="YqeY/Aim41_N"/>
</dbReference>
<dbReference type="SUPFAM" id="SSF89095">
    <property type="entry name" value="GatB/YqeY motif"/>
    <property type="match status" value="1"/>
</dbReference>
<dbReference type="GO" id="GO:0016884">
    <property type="term" value="F:carbon-nitrogen ligase activity, with glutamine as amido-N-donor"/>
    <property type="evidence" value="ECO:0007669"/>
    <property type="project" value="InterPro"/>
</dbReference>
<organism evidence="1 2">
    <name type="scientific">Candidatus Shapirobacteria bacterium CG_4_9_14_0_2_um_filter_39_11</name>
    <dbReference type="NCBI Taxonomy" id="1974478"/>
    <lineage>
        <taxon>Bacteria</taxon>
        <taxon>Candidatus Shapironibacteriota</taxon>
    </lineage>
</organism>